<dbReference type="Gene3D" id="1.10.3820.10">
    <property type="entry name" value="Di-heme elbow motif domain"/>
    <property type="match status" value="1"/>
</dbReference>
<dbReference type="InterPro" id="IPR005126">
    <property type="entry name" value="NapC/NirT_cyt_c_N"/>
</dbReference>
<dbReference type="KEGG" id="pbf:CFX0092_A1264"/>
<dbReference type="InterPro" id="IPR036280">
    <property type="entry name" value="Multihaem_cyt_sf"/>
</dbReference>
<dbReference type="GO" id="GO:0022900">
    <property type="term" value="P:electron transport chain"/>
    <property type="evidence" value="ECO:0007669"/>
    <property type="project" value="InterPro"/>
</dbReference>
<evidence type="ECO:0000256" key="9">
    <source>
        <dbReference type="ARBA" id="ARBA00022989"/>
    </source>
</evidence>
<dbReference type="GO" id="GO:0009061">
    <property type="term" value="P:anaerobic respiration"/>
    <property type="evidence" value="ECO:0007669"/>
    <property type="project" value="TreeGrafter"/>
</dbReference>
<keyword evidence="10" id="KW-0408">Iron</keyword>
<dbReference type="AlphaFoldDB" id="A0A160T128"/>
<evidence type="ECO:0000256" key="5">
    <source>
        <dbReference type="ARBA" id="ARBA00022617"/>
    </source>
</evidence>
<dbReference type="Pfam" id="PF03264">
    <property type="entry name" value="Cytochrom_NNT"/>
    <property type="match status" value="1"/>
</dbReference>
<keyword evidence="6 12" id="KW-0812">Transmembrane</keyword>
<sequence length="167" mass="17809">MANSPPAGKQGVFSRISALAPFRTWLMLAAVVGGIAGLGLFTFVYAQGASYLSNDPASCVNCHVMRDQFDAWNHGSHKAVATCNDCHTPHTSLVAKYAVKGLNGFRHSAAFTLGNFPQAIQITSLNRRVAQSSCLHCHEAITAQMNHSASNEPTDCLLCHSDVGHAN</sequence>
<evidence type="ECO:0000256" key="2">
    <source>
        <dbReference type="ARBA" id="ARBA00007395"/>
    </source>
</evidence>
<dbReference type="NCBIfam" id="TIGR03153">
    <property type="entry name" value="cytochr_NrfH"/>
    <property type="match status" value="1"/>
</dbReference>
<evidence type="ECO:0000256" key="7">
    <source>
        <dbReference type="ARBA" id="ARBA00022723"/>
    </source>
</evidence>
<dbReference type="SUPFAM" id="SSF48695">
    <property type="entry name" value="Multiheme cytochromes"/>
    <property type="match status" value="1"/>
</dbReference>
<evidence type="ECO:0000256" key="1">
    <source>
        <dbReference type="ARBA" id="ARBA00004236"/>
    </source>
</evidence>
<feature type="domain" description="NapC/NirT cytochrome c N-terminal" evidence="13">
    <location>
        <begin position="28"/>
        <end position="166"/>
    </location>
</feature>
<comment type="subcellular location">
    <subcellularLocation>
        <location evidence="1">Cell membrane</location>
    </subcellularLocation>
</comment>
<evidence type="ECO:0000256" key="11">
    <source>
        <dbReference type="ARBA" id="ARBA00023136"/>
    </source>
</evidence>
<proteinExistence type="inferred from homology"/>
<keyword evidence="5" id="KW-0349">Heme</keyword>
<dbReference type="PANTHER" id="PTHR30333:SF1">
    <property type="entry name" value="CYTOCHROME C-TYPE PROTEIN NAPC"/>
    <property type="match status" value="1"/>
</dbReference>
<reference evidence="14" key="1">
    <citation type="submission" date="2016-01" db="EMBL/GenBank/DDBJ databases">
        <authorList>
            <person name="Mcilroy J.S."/>
            <person name="Karst M S."/>
            <person name="Albertsen M."/>
        </authorList>
    </citation>
    <scope>NUCLEOTIDE SEQUENCE</scope>
    <source>
        <strain evidence="14">Cfx-K</strain>
    </source>
</reference>
<keyword evidence="8" id="KW-0249">Electron transport</keyword>
<organism evidence="14 15">
    <name type="scientific">Candidatus Promineifilum breve</name>
    <dbReference type="NCBI Taxonomy" id="1806508"/>
    <lineage>
        <taxon>Bacteria</taxon>
        <taxon>Bacillati</taxon>
        <taxon>Chloroflexota</taxon>
        <taxon>Ardenticatenia</taxon>
        <taxon>Candidatus Promineifilales</taxon>
        <taxon>Candidatus Promineifilaceae</taxon>
        <taxon>Candidatus Promineifilum</taxon>
    </lineage>
</organism>
<evidence type="ECO:0000256" key="8">
    <source>
        <dbReference type="ARBA" id="ARBA00022982"/>
    </source>
</evidence>
<evidence type="ECO:0000259" key="13">
    <source>
        <dbReference type="Pfam" id="PF03264"/>
    </source>
</evidence>
<dbReference type="InterPro" id="IPR017571">
    <property type="entry name" value="NrfH"/>
</dbReference>
<keyword evidence="15" id="KW-1185">Reference proteome</keyword>
<keyword evidence="7" id="KW-0479">Metal-binding</keyword>
<dbReference type="PANTHER" id="PTHR30333">
    <property type="entry name" value="CYTOCHROME C-TYPE PROTEIN"/>
    <property type="match status" value="1"/>
</dbReference>
<name>A0A160T128_9CHLR</name>
<keyword evidence="4" id="KW-1003">Cell membrane</keyword>
<evidence type="ECO:0000313" key="14">
    <source>
        <dbReference type="EMBL" id="CUS03142.2"/>
    </source>
</evidence>
<evidence type="ECO:0000313" key="15">
    <source>
        <dbReference type="Proteomes" id="UP000215027"/>
    </source>
</evidence>
<keyword evidence="11 12" id="KW-0472">Membrane</keyword>
<keyword evidence="3" id="KW-0813">Transport</keyword>
<evidence type="ECO:0000256" key="6">
    <source>
        <dbReference type="ARBA" id="ARBA00022692"/>
    </source>
</evidence>
<keyword evidence="9 12" id="KW-1133">Transmembrane helix</keyword>
<dbReference type="InterPro" id="IPR038266">
    <property type="entry name" value="NapC/NirT_cytc_sf"/>
</dbReference>
<dbReference type="InterPro" id="IPR051174">
    <property type="entry name" value="Cytochrome_c-type_ET"/>
</dbReference>
<feature type="transmembrane region" description="Helical" evidence="12">
    <location>
        <begin position="25"/>
        <end position="46"/>
    </location>
</feature>
<evidence type="ECO:0000256" key="4">
    <source>
        <dbReference type="ARBA" id="ARBA00022475"/>
    </source>
</evidence>
<dbReference type="OrthoDB" id="9791652at2"/>
<evidence type="ECO:0000256" key="10">
    <source>
        <dbReference type="ARBA" id="ARBA00023004"/>
    </source>
</evidence>
<dbReference type="GO" id="GO:0009055">
    <property type="term" value="F:electron transfer activity"/>
    <property type="evidence" value="ECO:0007669"/>
    <property type="project" value="TreeGrafter"/>
</dbReference>
<dbReference type="GO" id="GO:0046872">
    <property type="term" value="F:metal ion binding"/>
    <property type="evidence" value="ECO:0007669"/>
    <property type="project" value="UniProtKB-KW"/>
</dbReference>
<dbReference type="RefSeq" id="WP_095042678.1">
    <property type="nucleotide sequence ID" value="NZ_LN890655.1"/>
</dbReference>
<protein>
    <submittedName>
        <fullName evidence="14">Cytochrome c-type protein NrfH</fullName>
    </submittedName>
</protein>
<comment type="similarity">
    <text evidence="2">Belongs to the NapC/NirT/NrfH family.</text>
</comment>
<evidence type="ECO:0000256" key="3">
    <source>
        <dbReference type="ARBA" id="ARBA00022448"/>
    </source>
</evidence>
<evidence type="ECO:0000256" key="12">
    <source>
        <dbReference type="SAM" id="Phobius"/>
    </source>
</evidence>
<accession>A0A160T128</accession>
<gene>
    <name evidence="14" type="ORF">CFX0092_A1264</name>
</gene>
<dbReference type="GO" id="GO:0005886">
    <property type="term" value="C:plasma membrane"/>
    <property type="evidence" value="ECO:0007669"/>
    <property type="project" value="UniProtKB-SubCell"/>
</dbReference>
<dbReference type="EMBL" id="LN890655">
    <property type="protein sequence ID" value="CUS03142.2"/>
    <property type="molecule type" value="Genomic_DNA"/>
</dbReference>
<dbReference type="Proteomes" id="UP000215027">
    <property type="component" value="Chromosome I"/>
</dbReference>